<keyword evidence="1" id="KW-1133">Transmembrane helix</keyword>
<keyword evidence="3" id="KW-1185">Reference proteome</keyword>
<name>A0ABS5V364_9GAMM</name>
<proteinExistence type="predicted"/>
<reference evidence="2 3" key="1">
    <citation type="submission" date="2021-05" db="EMBL/GenBank/DDBJ databases">
        <title>Shewanella sp. JM162201.</title>
        <authorList>
            <person name="Xu S."/>
            <person name="Li A."/>
        </authorList>
    </citation>
    <scope>NUCLEOTIDE SEQUENCE [LARGE SCALE GENOMIC DNA]</scope>
    <source>
        <strain evidence="2 3">JM162201</strain>
    </source>
</reference>
<keyword evidence="1" id="KW-0472">Membrane</keyword>
<feature type="transmembrane region" description="Helical" evidence="1">
    <location>
        <begin position="134"/>
        <end position="156"/>
    </location>
</feature>
<dbReference type="PANTHER" id="PTHR41795:SF1">
    <property type="entry name" value="EXOPOLYSACCHARIDE SYNTHESIS PROTEIN"/>
    <property type="match status" value="1"/>
</dbReference>
<evidence type="ECO:0000313" key="2">
    <source>
        <dbReference type="EMBL" id="MBT1444124.1"/>
    </source>
</evidence>
<comment type="caution">
    <text evidence="2">The sequence shown here is derived from an EMBL/GenBank/DDBJ whole genome shotgun (WGS) entry which is preliminary data.</text>
</comment>
<organism evidence="2 3">
    <name type="scientific">Shewanella jiangmenensis</name>
    <dbReference type="NCBI Taxonomy" id="2837387"/>
    <lineage>
        <taxon>Bacteria</taxon>
        <taxon>Pseudomonadati</taxon>
        <taxon>Pseudomonadota</taxon>
        <taxon>Gammaproteobacteria</taxon>
        <taxon>Alteromonadales</taxon>
        <taxon>Shewanellaceae</taxon>
        <taxon>Shewanella</taxon>
    </lineage>
</organism>
<feature type="transmembrane region" description="Helical" evidence="1">
    <location>
        <begin position="42"/>
        <end position="60"/>
    </location>
</feature>
<accession>A0ABS5V364</accession>
<dbReference type="RefSeq" id="WP_214506329.1">
    <property type="nucleotide sequence ID" value="NZ_JAHEPS010000002.1"/>
</dbReference>
<sequence length="219" mass="23506">MVAAQLKDPQNTLSETLRGTANALQNSHISLKELLNLVGEQGMLLFCILLTVPFLLPVSIPGVSTPFGLLILLIGIGICLNRVPWLPASLMERKFASEQLKPALHKGADLLARLDKYIRPRLLMLSSSHAINRCNGLIITFAALLLMLPLGAIPFTNALPAWAILTMSIGLLQRDGLFITCGYLLLAGTLVWFAVLGFGLLKAGQSITPMLGAAASPML</sequence>
<evidence type="ECO:0000313" key="3">
    <source>
        <dbReference type="Proteomes" id="UP001195903"/>
    </source>
</evidence>
<dbReference type="PANTHER" id="PTHR41795">
    <property type="entry name" value="EXOPOLYSACCHARIDE SYNTHESIS PROTEIN"/>
    <property type="match status" value="1"/>
</dbReference>
<keyword evidence="1" id="KW-0812">Transmembrane</keyword>
<feature type="transmembrane region" description="Helical" evidence="1">
    <location>
        <begin position="176"/>
        <end position="201"/>
    </location>
</feature>
<dbReference type="InterPro" id="IPR010331">
    <property type="entry name" value="ExoD"/>
</dbReference>
<dbReference type="EMBL" id="JAHEPS010000002">
    <property type="protein sequence ID" value="MBT1444124.1"/>
    <property type="molecule type" value="Genomic_DNA"/>
</dbReference>
<evidence type="ECO:0000256" key="1">
    <source>
        <dbReference type="SAM" id="Phobius"/>
    </source>
</evidence>
<dbReference type="PIRSF" id="PIRSF033239">
    <property type="entry name" value="ExoD"/>
    <property type="match status" value="1"/>
</dbReference>
<dbReference type="Pfam" id="PF06055">
    <property type="entry name" value="ExoD"/>
    <property type="match status" value="1"/>
</dbReference>
<protein>
    <submittedName>
        <fullName evidence="2">Exopolysaccharide biosynthesis protein</fullName>
    </submittedName>
</protein>
<feature type="transmembrane region" description="Helical" evidence="1">
    <location>
        <begin position="66"/>
        <end position="85"/>
    </location>
</feature>
<dbReference type="Proteomes" id="UP001195903">
    <property type="component" value="Unassembled WGS sequence"/>
</dbReference>
<gene>
    <name evidence="2" type="ORF">KJI95_06245</name>
</gene>